<accession>A0ABP8GWE3</accession>
<keyword evidence="3" id="KW-1185">Reference proteome</keyword>
<sequence>MNEETTLNALRCILVVLGIFLILPVAYAEDAYPSRPVVLVVPFPPGGSGDVQARILAETFAKYLGQSVVVENRPGGSTAIGASYVAHAKPDGYTLLLSSGSTFTLNPALQKSLPYDPMKSFQPIGMISRVGLVLLAHPDVPFNRLDELVEASKETPGKFTYATFGIGTSSHFAASIAFHAMGIQLVHVPYRGSAPAMTDLIGGHVSFLFDTVTSAVPKIRAGKVKALAITSPIRSPLLPEVPTFAESGYPEVVFDSWGMMAGPTGLPSVVLKRLESALAKTIGDQTVRQRLAEQGVDAMFADASRSFAHLEAELPLMRAVAVRANIQPE</sequence>
<evidence type="ECO:0000313" key="2">
    <source>
        <dbReference type="EMBL" id="GAA4330877.1"/>
    </source>
</evidence>
<dbReference type="PIRSF" id="PIRSF017082">
    <property type="entry name" value="YflP"/>
    <property type="match status" value="1"/>
</dbReference>
<reference evidence="3" key="1">
    <citation type="journal article" date="2019" name="Int. J. Syst. Evol. Microbiol.">
        <title>The Global Catalogue of Microorganisms (GCM) 10K type strain sequencing project: providing services to taxonomists for standard genome sequencing and annotation.</title>
        <authorList>
            <consortium name="The Broad Institute Genomics Platform"/>
            <consortium name="The Broad Institute Genome Sequencing Center for Infectious Disease"/>
            <person name="Wu L."/>
            <person name="Ma J."/>
        </authorList>
    </citation>
    <scope>NUCLEOTIDE SEQUENCE [LARGE SCALE GENOMIC DNA]</scope>
    <source>
        <strain evidence="3">JCM 17804</strain>
    </source>
</reference>
<organism evidence="2 3">
    <name type="scientific">Variovorax defluvii</name>
    <dbReference type="NCBI Taxonomy" id="913761"/>
    <lineage>
        <taxon>Bacteria</taxon>
        <taxon>Pseudomonadati</taxon>
        <taxon>Pseudomonadota</taxon>
        <taxon>Betaproteobacteria</taxon>
        <taxon>Burkholderiales</taxon>
        <taxon>Comamonadaceae</taxon>
        <taxon>Variovorax</taxon>
    </lineage>
</organism>
<dbReference type="PANTHER" id="PTHR42928:SF5">
    <property type="entry name" value="BLR1237 PROTEIN"/>
    <property type="match status" value="1"/>
</dbReference>
<dbReference type="Gene3D" id="3.40.190.150">
    <property type="entry name" value="Bordetella uptake gene, domain 1"/>
    <property type="match status" value="1"/>
</dbReference>
<gene>
    <name evidence="2" type="ORF">GCM10023165_04840</name>
</gene>
<proteinExistence type="inferred from homology"/>
<dbReference type="SUPFAM" id="SSF53850">
    <property type="entry name" value="Periplasmic binding protein-like II"/>
    <property type="match status" value="1"/>
</dbReference>
<comment type="similarity">
    <text evidence="1">Belongs to the UPF0065 (bug) family.</text>
</comment>
<dbReference type="Pfam" id="PF03401">
    <property type="entry name" value="TctC"/>
    <property type="match status" value="1"/>
</dbReference>
<dbReference type="CDD" id="cd07012">
    <property type="entry name" value="PBP2_Bug_TTT"/>
    <property type="match status" value="1"/>
</dbReference>
<dbReference type="RefSeq" id="WP_345535635.1">
    <property type="nucleotide sequence ID" value="NZ_BAABGJ010000002.1"/>
</dbReference>
<evidence type="ECO:0000313" key="3">
    <source>
        <dbReference type="Proteomes" id="UP001500975"/>
    </source>
</evidence>
<dbReference type="Gene3D" id="3.40.190.10">
    <property type="entry name" value="Periplasmic binding protein-like II"/>
    <property type="match status" value="1"/>
</dbReference>
<dbReference type="PANTHER" id="PTHR42928">
    <property type="entry name" value="TRICARBOXYLATE-BINDING PROTEIN"/>
    <property type="match status" value="1"/>
</dbReference>
<comment type="caution">
    <text evidence="2">The sequence shown here is derived from an EMBL/GenBank/DDBJ whole genome shotgun (WGS) entry which is preliminary data.</text>
</comment>
<dbReference type="InterPro" id="IPR005064">
    <property type="entry name" value="BUG"/>
</dbReference>
<dbReference type="EMBL" id="BAABGJ010000002">
    <property type="protein sequence ID" value="GAA4330877.1"/>
    <property type="molecule type" value="Genomic_DNA"/>
</dbReference>
<dbReference type="InterPro" id="IPR042100">
    <property type="entry name" value="Bug_dom1"/>
</dbReference>
<name>A0ABP8GWE3_9BURK</name>
<evidence type="ECO:0000256" key="1">
    <source>
        <dbReference type="ARBA" id="ARBA00006987"/>
    </source>
</evidence>
<protein>
    <submittedName>
        <fullName evidence="2">Tripartite tricarboxylate transporter substrate binding protein</fullName>
    </submittedName>
</protein>
<dbReference type="Proteomes" id="UP001500975">
    <property type="component" value="Unassembled WGS sequence"/>
</dbReference>